<evidence type="ECO:0000256" key="2">
    <source>
        <dbReference type="ARBA" id="ARBA00006275"/>
    </source>
</evidence>
<dbReference type="PROSITE" id="PS51257">
    <property type="entry name" value="PROKAR_LIPOPROTEIN"/>
    <property type="match status" value="1"/>
</dbReference>
<evidence type="ECO:0000313" key="8">
    <source>
        <dbReference type="EMBL" id="BFO71163.1"/>
    </source>
</evidence>
<evidence type="ECO:0000259" key="6">
    <source>
        <dbReference type="Pfam" id="PF07980"/>
    </source>
</evidence>
<comment type="similarity">
    <text evidence="2">Belongs to the SusD family.</text>
</comment>
<comment type="subcellular location">
    <subcellularLocation>
        <location evidence="1">Cell outer membrane</location>
    </subcellularLocation>
</comment>
<keyword evidence="4" id="KW-0472">Membrane</keyword>
<protein>
    <submittedName>
        <fullName evidence="8">RagB/SusD family nutrient uptake outer membrane protein</fullName>
    </submittedName>
</protein>
<evidence type="ECO:0000256" key="5">
    <source>
        <dbReference type="ARBA" id="ARBA00023237"/>
    </source>
</evidence>
<dbReference type="InterPro" id="IPR011990">
    <property type="entry name" value="TPR-like_helical_dom_sf"/>
</dbReference>
<dbReference type="EMBL" id="AP035785">
    <property type="protein sequence ID" value="BFO71163.1"/>
    <property type="molecule type" value="Genomic_DNA"/>
</dbReference>
<evidence type="ECO:0000256" key="3">
    <source>
        <dbReference type="ARBA" id="ARBA00022729"/>
    </source>
</evidence>
<evidence type="ECO:0000256" key="4">
    <source>
        <dbReference type="ARBA" id="ARBA00023136"/>
    </source>
</evidence>
<dbReference type="Pfam" id="PF07980">
    <property type="entry name" value="SusD_RagB"/>
    <property type="match status" value="1"/>
</dbReference>
<feature type="domain" description="RagB/SusD" evidence="6">
    <location>
        <begin position="261"/>
        <end position="569"/>
    </location>
</feature>
<gene>
    <name evidence="8" type="ORF">GTC17253_11290</name>
</gene>
<dbReference type="SUPFAM" id="SSF48452">
    <property type="entry name" value="TPR-like"/>
    <property type="match status" value="1"/>
</dbReference>
<dbReference type="GO" id="GO:0009279">
    <property type="term" value="C:cell outer membrane"/>
    <property type="evidence" value="ECO:0007669"/>
    <property type="project" value="UniProtKB-SubCell"/>
</dbReference>
<feature type="domain" description="SusD-like N-terminal" evidence="7">
    <location>
        <begin position="31"/>
        <end position="221"/>
    </location>
</feature>
<dbReference type="InterPro" id="IPR033985">
    <property type="entry name" value="SusD-like_N"/>
</dbReference>
<reference evidence="8" key="1">
    <citation type="submission" date="2024-07" db="EMBL/GenBank/DDBJ databases">
        <title>Complete genome sequence of Prevotella sp. YM-2024 GTC17253.</title>
        <authorList>
            <person name="Hayashi M."/>
            <person name="Muto Y."/>
            <person name="Tanaka K."/>
            <person name="Niwa H."/>
        </authorList>
    </citation>
    <scope>NUCLEOTIDE SEQUENCE</scope>
    <source>
        <strain evidence="8">GTC17253</strain>
    </source>
</reference>
<dbReference type="InterPro" id="IPR012944">
    <property type="entry name" value="SusD_RagB_dom"/>
</dbReference>
<sequence length="569" mass="65173">MNMKKIYSIILGLPLILTLSGCYDLERVPADQMSASTFYQNEEQTKEAMMAVYSNMQNDHAFGMQFAMDGLGGIAMGYGVYSYQNFQVGTYDVNNSWILNKWTYLFEGVARANNVLQNAEKAKMSDDLKKQYKAEAKFMRALYYFTLMDFFGEVPIYDETVVITDSYADMKKPRNSMDEVRTFILNDLTEASTVLPEKWGKSDAGRATKYAATALMGKVYLYKKDYKNAAANFKKVIDSKQFELYNDYAGLFKPGGDESSEMIFAIQNMGGVGTDHGMPMCFYMGSRETFGSCWNNVMVSPYFVDSYEYKDGKPFNWDDWFPGIQTDDKKKVATFRATLKNGKVTKYPAGKAKLLEMYDKRDPRMMATVIMPYTRYAGWYANAPEDCEFIIATGITSGNGYIRPNQNYETYLWRKFVPEGNMGGAINNRQHTPINFPLIRYADVLLMMAECENELGHLDEAVKLINQVRSRESVKMPGINSGPAYLEAKTKEDVFKRIRHERAVEFAGEGLSFSDMKRWKLLEELDGRKENDITGKYRYTRSAKSRDYLWPIPGTEIEKNPDLKQNPGW</sequence>
<name>A0AB33ING3_9BACT</name>
<keyword evidence="3" id="KW-0732">Signal</keyword>
<dbReference type="AlphaFoldDB" id="A0AB33ING3"/>
<keyword evidence="5" id="KW-0998">Cell outer membrane</keyword>
<dbReference type="Pfam" id="PF14322">
    <property type="entry name" value="SusD-like_3"/>
    <property type="match status" value="1"/>
</dbReference>
<evidence type="ECO:0000259" key="7">
    <source>
        <dbReference type="Pfam" id="PF14322"/>
    </source>
</evidence>
<dbReference type="Gene3D" id="1.25.40.390">
    <property type="match status" value="1"/>
</dbReference>
<evidence type="ECO:0000256" key="1">
    <source>
        <dbReference type="ARBA" id="ARBA00004442"/>
    </source>
</evidence>
<proteinExistence type="inferred from homology"/>
<organism evidence="8">
    <name type="scientific">Prevotella sp. GTC17253</name>
    <dbReference type="NCBI Taxonomy" id="3236793"/>
    <lineage>
        <taxon>Bacteria</taxon>
        <taxon>Pseudomonadati</taxon>
        <taxon>Bacteroidota</taxon>
        <taxon>Bacteroidia</taxon>
        <taxon>Bacteroidales</taxon>
        <taxon>Prevotellaceae</taxon>
        <taxon>Prevotella</taxon>
    </lineage>
</organism>
<accession>A0AB33ING3</accession>